<dbReference type="InterPro" id="IPR017853">
    <property type="entry name" value="GH"/>
</dbReference>
<dbReference type="GO" id="GO:0016020">
    <property type="term" value="C:membrane"/>
    <property type="evidence" value="ECO:0007669"/>
    <property type="project" value="InterPro"/>
</dbReference>
<dbReference type="InterPro" id="IPR005199">
    <property type="entry name" value="Glyco_hydro_79"/>
</dbReference>
<dbReference type="OrthoDB" id="9758333at2"/>
<dbReference type="GO" id="GO:0016798">
    <property type="term" value="F:hydrolase activity, acting on glycosyl bonds"/>
    <property type="evidence" value="ECO:0007669"/>
    <property type="project" value="InterPro"/>
</dbReference>
<dbReference type="AlphaFoldDB" id="A0A6B8KBA6"/>
<dbReference type="Proteomes" id="UP000309061">
    <property type="component" value="Chromosome"/>
</dbReference>
<dbReference type="GO" id="GO:0000272">
    <property type="term" value="P:polysaccharide catabolic process"/>
    <property type="evidence" value="ECO:0007669"/>
    <property type="project" value="TreeGrafter"/>
</dbReference>
<feature type="region of interest" description="Disordered" evidence="1">
    <location>
        <begin position="531"/>
        <end position="554"/>
    </location>
</feature>
<sequence length="772" mass="78428">MLNNARVLERFPTGRNRLVDKKSLQIQKAGAISYRKSLSTFSDFARAGAAAATGIALVWAVGAASPAAAQTAASVQVNAAGGLAAVPALGWGLNTAVWDGNLLDAVVPNLLTKAGVAALRYPGGSTSDVYNWQTNSIVPGQGSYANPNNNFDAFMGLVKTVGAAPVVTVNYGSNAGGTGGGDPAYAASWVQYANVVKGYGVKYWEIGNEVYGNGEYGANWETDLHSQHDPATYGRNVVQFVNAMKAVDPTIKVGVVLTAPGNWPDGQSPDWNTNVLAQCGSVIDFVVVHWYAQQPGSETDAGLLASPQDPSSGVAAMMSKLKSLIAQYGGARAANIETFVTETNSVAYNPGKQTLSIVNAMFTADNMLAWVENGAHSVDVWDLHNGPVWGNSSSSLFGSANYGDYGVLSNGWSGEPSPDTPFPTYYGMQMVSLLGKAGDTLVATSSSNSLLTTHAVQQANGNLALLLINKDPTNTVNANVSLSGFVPTGAATVYAYTPSSNGVTSTGASGMGSTFSIAAAPYSLTTVVLAGSGSTTPPPPPPPPPTPSFTLSANPTSLSVVQGASGSATISVTPSGGFNSSVSFAASGAPSGVTASFSPTSSPTSTTVTLAAGASAPVGTSVFSITGTSGSLSATTALALTVTAAPPSGGGSGPASFTANAVGSPPWYYEDDLHLTTSTQITALTVTITVPSANVAYNGAYNTFGGQIVQSFTSGSNFVYSFQLTPGQVIYAGSGTFAAQMNGNGTMRASSGDLWTATYTAGGATYTQSGHF</sequence>
<feature type="compositionally biased region" description="Pro residues" evidence="1">
    <location>
        <begin position="536"/>
        <end position="547"/>
    </location>
</feature>
<dbReference type="EMBL" id="CP046052">
    <property type="protein sequence ID" value="QGM44822.1"/>
    <property type="molecule type" value="Genomic_DNA"/>
</dbReference>
<organism evidence="2 3">
    <name type="scientific">Methylocystis heyeri</name>
    <dbReference type="NCBI Taxonomy" id="391905"/>
    <lineage>
        <taxon>Bacteria</taxon>
        <taxon>Pseudomonadati</taxon>
        <taxon>Pseudomonadota</taxon>
        <taxon>Alphaproteobacteria</taxon>
        <taxon>Hyphomicrobiales</taxon>
        <taxon>Methylocystaceae</taxon>
        <taxon>Methylocystis</taxon>
    </lineage>
</organism>
<gene>
    <name evidence="2" type="ORF">H2LOC_003470</name>
</gene>
<dbReference type="Gene3D" id="2.60.40.1180">
    <property type="entry name" value="Golgi alpha-mannosidase II"/>
    <property type="match status" value="1"/>
</dbReference>
<dbReference type="InterPro" id="IPR013780">
    <property type="entry name" value="Glyco_hydro_b"/>
</dbReference>
<evidence type="ECO:0000256" key="1">
    <source>
        <dbReference type="SAM" id="MobiDB-lite"/>
    </source>
</evidence>
<keyword evidence="3" id="KW-1185">Reference proteome</keyword>
<evidence type="ECO:0000313" key="2">
    <source>
        <dbReference type="EMBL" id="QGM44822.1"/>
    </source>
</evidence>
<dbReference type="KEGG" id="mhey:H2LOC_003470"/>
<protein>
    <submittedName>
        <fullName evidence="2">Cellulose-binding protein</fullName>
    </submittedName>
</protein>
<name>A0A6B8KBA6_9HYPH</name>
<dbReference type="PANTHER" id="PTHR43576">
    <property type="entry name" value="ALPHA-L-ARABINOFURANOSIDASE C-RELATED"/>
    <property type="match status" value="1"/>
</dbReference>
<proteinExistence type="predicted"/>
<reference evidence="2 3" key="1">
    <citation type="submission" date="2019-11" db="EMBL/GenBank/DDBJ databases">
        <title>The genome sequence of Methylocystis heyeri.</title>
        <authorList>
            <person name="Oshkin I.Y."/>
            <person name="Miroshnikov K."/>
            <person name="Dedysh S.N."/>
        </authorList>
    </citation>
    <scope>NUCLEOTIDE SEQUENCE [LARGE SCALE GENOMIC DNA]</scope>
    <source>
        <strain evidence="2 3">H2</strain>
    </source>
</reference>
<accession>A0A6B8KBA6</accession>
<dbReference type="Gene3D" id="3.20.20.80">
    <property type="entry name" value="Glycosidases"/>
    <property type="match status" value="1"/>
</dbReference>
<dbReference type="SUPFAM" id="SSF51445">
    <property type="entry name" value="(Trans)glycosidases"/>
    <property type="match status" value="1"/>
</dbReference>
<evidence type="ECO:0000313" key="3">
    <source>
        <dbReference type="Proteomes" id="UP000309061"/>
    </source>
</evidence>
<dbReference type="Pfam" id="PF03662">
    <property type="entry name" value="Glyco_hydro_79n"/>
    <property type="match status" value="1"/>
</dbReference>
<dbReference type="PANTHER" id="PTHR43576:SF3">
    <property type="entry name" value="ALPHA-L-ARABINOFURANOSIDASE C"/>
    <property type="match status" value="1"/>
</dbReference>